<dbReference type="Gene3D" id="1.25.40.10">
    <property type="entry name" value="Tetratricopeptide repeat domain"/>
    <property type="match status" value="2"/>
</dbReference>
<feature type="repeat" description="TPR" evidence="6">
    <location>
        <begin position="244"/>
        <end position="277"/>
    </location>
</feature>
<dbReference type="Proteomes" id="UP001597012">
    <property type="component" value="Unassembled WGS sequence"/>
</dbReference>
<reference evidence="10" key="1">
    <citation type="journal article" date="2019" name="Int. J. Syst. Evol. Microbiol.">
        <title>The Global Catalogue of Microorganisms (GCM) 10K type strain sequencing project: providing services to taxonomists for standard genome sequencing and annotation.</title>
        <authorList>
            <consortium name="The Broad Institute Genomics Platform"/>
            <consortium name="The Broad Institute Genome Sequencing Center for Infectious Disease"/>
            <person name="Wu L."/>
            <person name="Ma J."/>
        </authorList>
    </citation>
    <scope>NUCLEOTIDE SEQUENCE [LARGE SCALE GENOMIC DNA]</scope>
    <source>
        <strain evidence="10">CCUG 61948</strain>
    </source>
</reference>
<evidence type="ECO:0000256" key="6">
    <source>
        <dbReference type="PROSITE-ProRule" id="PRU00339"/>
    </source>
</evidence>
<evidence type="ECO:0000313" key="9">
    <source>
        <dbReference type="EMBL" id="MFD0797582.1"/>
    </source>
</evidence>
<evidence type="ECO:0000256" key="5">
    <source>
        <dbReference type="ARBA" id="ARBA00038253"/>
    </source>
</evidence>
<evidence type="ECO:0000313" key="10">
    <source>
        <dbReference type="Proteomes" id="UP001597012"/>
    </source>
</evidence>
<dbReference type="EMBL" id="JBHTHY010000006">
    <property type="protein sequence ID" value="MFD0797582.1"/>
    <property type="molecule type" value="Genomic_DNA"/>
</dbReference>
<dbReference type="Pfam" id="PF13181">
    <property type="entry name" value="TPR_8"/>
    <property type="match status" value="1"/>
</dbReference>
<keyword evidence="8" id="KW-0812">Transmembrane</keyword>
<keyword evidence="7" id="KW-0175">Coiled coil</keyword>
<accession>A0ABW3B2M8</accession>
<dbReference type="InterPro" id="IPR019734">
    <property type="entry name" value="TPR_rpt"/>
</dbReference>
<evidence type="ECO:0000256" key="7">
    <source>
        <dbReference type="SAM" id="Coils"/>
    </source>
</evidence>
<organism evidence="9 10">
    <name type="scientific">Maribacter chungangensis</name>
    <dbReference type="NCBI Taxonomy" id="1069117"/>
    <lineage>
        <taxon>Bacteria</taxon>
        <taxon>Pseudomonadati</taxon>
        <taxon>Bacteroidota</taxon>
        <taxon>Flavobacteriia</taxon>
        <taxon>Flavobacteriales</taxon>
        <taxon>Flavobacteriaceae</taxon>
        <taxon>Maribacter</taxon>
    </lineage>
</organism>
<feature type="transmembrane region" description="Helical" evidence="8">
    <location>
        <begin position="444"/>
        <end position="465"/>
    </location>
</feature>
<keyword evidence="10" id="KW-1185">Reference proteome</keyword>
<dbReference type="RefSeq" id="WP_379933979.1">
    <property type="nucleotide sequence ID" value="NZ_JBHTHY010000006.1"/>
</dbReference>
<dbReference type="Pfam" id="PF13424">
    <property type="entry name" value="TPR_12"/>
    <property type="match status" value="2"/>
</dbReference>
<dbReference type="InterPro" id="IPR051476">
    <property type="entry name" value="Bac_ResReg_Asp_Phosphatase"/>
</dbReference>
<dbReference type="PANTHER" id="PTHR46630">
    <property type="entry name" value="TETRATRICOPEPTIDE REPEAT PROTEIN 29"/>
    <property type="match status" value="1"/>
</dbReference>
<dbReference type="InterPro" id="IPR016032">
    <property type="entry name" value="Sig_transdc_resp-reg_C-effctor"/>
</dbReference>
<evidence type="ECO:0000256" key="8">
    <source>
        <dbReference type="SAM" id="Phobius"/>
    </source>
</evidence>
<dbReference type="PROSITE" id="PS50005">
    <property type="entry name" value="TPR"/>
    <property type="match status" value="2"/>
</dbReference>
<proteinExistence type="inferred from homology"/>
<comment type="subcellular location">
    <subcellularLocation>
        <location evidence="1">Cytoplasm</location>
    </subcellularLocation>
</comment>
<keyword evidence="3" id="KW-0677">Repeat</keyword>
<evidence type="ECO:0000256" key="4">
    <source>
        <dbReference type="ARBA" id="ARBA00022803"/>
    </source>
</evidence>
<feature type="repeat" description="TPR" evidence="6">
    <location>
        <begin position="163"/>
        <end position="196"/>
    </location>
</feature>
<keyword evidence="2" id="KW-0963">Cytoplasm</keyword>
<name>A0ABW3B2M8_9FLAO</name>
<comment type="similarity">
    <text evidence="5">Belongs to the Rap family.</text>
</comment>
<dbReference type="SMART" id="SM00028">
    <property type="entry name" value="TPR"/>
    <property type="match status" value="6"/>
</dbReference>
<keyword evidence="8" id="KW-0472">Membrane</keyword>
<comment type="caution">
    <text evidence="9">The sequence shown here is derived from an EMBL/GenBank/DDBJ whole genome shotgun (WGS) entry which is preliminary data.</text>
</comment>
<feature type="coiled-coil region" evidence="7">
    <location>
        <begin position="406"/>
        <end position="435"/>
    </location>
</feature>
<gene>
    <name evidence="9" type="ORF">ACFQZJ_08930</name>
</gene>
<dbReference type="SUPFAM" id="SSF48452">
    <property type="entry name" value="TPR-like"/>
    <property type="match status" value="2"/>
</dbReference>
<protein>
    <submittedName>
        <fullName evidence="9">Tetratricopeptide repeat protein</fullName>
    </submittedName>
</protein>
<evidence type="ECO:0000256" key="3">
    <source>
        <dbReference type="ARBA" id="ARBA00022737"/>
    </source>
</evidence>
<keyword evidence="4 6" id="KW-0802">TPR repeat</keyword>
<keyword evidence="8" id="KW-1133">Transmembrane helix</keyword>
<dbReference type="SUPFAM" id="SSF46894">
    <property type="entry name" value="C-terminal effector domain of the bipartite response regulators"/>
    <property type="match status" value="1"/>
</dbReference>
<evidence type="ECO:0000256" key="2">
    <source>
        <dbReference type="ARBA" id="ARBA00022490"/>
    </source>
</evidence>
<evidence type="ECO:0000256" key="1">
    <source>
        <dbReference type="ARBA" id="ARBA00004496"/>
    </source>
</evidence>
<dbReference type="PANTHER" id="PTHR46630:SF1">
    <property type="entry name" value="TETRATRICOPEPTIDE REPEAT PROTEIN 29"/>
    <property type="match status" value="1"/>
</dbReference>
<sequence>MRPLYFIVLFFVGLLYSVKAQDVQRKGDSLLAVYHKAQTNEKKIEILHEVIDVYLYNDADKTKKYVFLMDSLASGANNPKGRLTADFNLGYYYFNKQQMDSAEIYFNKTLKASKTIQDSSFVSSTLQNMSIIKAHNGAYKEAIRLMDSVAAINLRAGDYLDYASALVDTGVHYFEMGNYPKAMTLYKRGLEIYDSLETKTYLRADLYRNIGKLHSMQNNVGKAVDFFDLAIKEYRRLEDNLFLANTLTDLGNAYSANKKRRAAIDSYNESLRIAKANNFEYPEIIAYGNIGSEQLLLKNYRSAFDYLQKAVATGKGVSANNNFIRDMSHLGYVSVMLEKNEEGYRLLDRAIGQAKDIGVLHELQNALYYKGMALKYNGEYMEAIASLQESRIISDSLLSLEKAKHINELQTLYETEKKEAAIALQEEEIEALNQRIKIDRLTKGLYAGGLFTFMAVSGLLFFGFTQRMKKNRIAREKQEEIYKQEIEHKKKELASQTLHLVQKNTFIQELMENLENIKNSPEKFKMEFRRIVMLLKKENASDKDWEVFKTYFADVHNDFDQKLKTLNGNISDKELRLASFLRMKLSTKEIAATINVLPESILTSKYRLKKKLGLSKEVDLTDFLNSL</sequence>
<dbReference type="InterPro" id="IPR011990">
    <property type="entry name" value="TPR-like_helical_dom_sf"/>
</dbReference>